<proteinExistence type="predicted"/>
<dbReference type="EMBL" id="CM042889">
    <property type="protein sequence ID" value="KAI4319472.1"/>
    <property type="molecule type" value="Genomic_DNA"/>
</dbReference>
<name>A0ACB9M7M7_9MYRT</name>
<evidence type="ECO:0000313" key="1">
    <source>
        <dbReference type="EMBL" id="KAI4319472.1"/>
    </source>
</evidence>
<reference evidence="2" key="1">
    <citation type="journal article" date="2023" name="Front. Plant Sci.">
        <title>Chromosomal-level genome assembly of Melastoma candidum provides insights into trichome evolution.</title>
        <authorList>
            <person name="Zhong Y."/>
            <person name="Wu W."/>
            <person name="Sun C."/>
            <person name="Zou P."/>
            <person name="Liu Y."/>
            <person name="Dai S."/>
            <person name="Zhou R."/>
        </authorList>
    </citation>
    <scope>NUCLEOTIDE SEQUENCE [LARGE SCALE GENOMIC DNA]</scope>
</reference>
<accession>A0ACB9M7M7</accession>
<organism evidence="1 2">
    <name type="scientific">Melastoma candidum</name>
    <dbReference type="NCBI Taxonomy" id="119954"/>
    <lineage>
        <taxon>Eukaryota</taxon>
        <taxon>Viridiplantae</taxon>
        <taxon>Streptophyta</taxon>
        <taxon>Embryophyta</taxon>
        <taxon>Tracheophyta</taxon>
        <taxon>Spermatophyta</taxon>
        <taxon>Magnoliopsida</taxon>
        <taxon>eudicotyledons</taxon>
        <taxon>Gunneridae</taxon>
        <taxon>Pentapetalae</taxon>
        <taxon>rosids</taxon>
        <taxon>malvids</taxon>
        <taxon>Myrtales</taxon>
        <taxon>Melastomataceae</taxon>
        <taxon>Melastomatoideae</taxon>
        <taxon>Melastomateae</taxon>
        <taxon>Melastoma</taxon>
    </lineage>
</organism>
<protein>
    <submittedName>
        <fullName evidence="1">Uncharacterized protein</fullName>
    </submittedName>
</protein>
<dbReference type="Proteomes" id="UP001057402">
    <property type="component" value="Chromosome 10"/>
</dbReference>
<gene>
    <name evidence="1" type="ORF">MLD38_033065</name>
</gene>
<evidence type="ECO:0000313" key="2">
    <source>
        <dbReference type="Proteomes" id="UP001057402"/>
    </source>
</evidence>
<sequence>MPDTSVTEKSESLEQLARGCPSRTRSVSAFEVWKSLPRRPKGRSVASSRDAPTIREECLSEADPDYQDRRFSSFDSTASLLVLDRVMSQSGDVSVLTSGRCSTAISPLLSPPHEFKDDLTELFQAKNAFCPLITSRENYLPKSSASLVSTPVSGARTVRRWLKDRREKKKEETRVHNAQLHATVSVASAAAAVAAITAATAAASSPSGRKNEEMAKMDRAVASAAALVAGQCVEAAKAMGANKEHLASVVSSAVNVRMHDDVTTLTAAAATALRGAATLKARGSKGDRNIAAVAHVDLKLDSAAEPLRGIPIPVVEEKSRHRWTLSKFRTTLLLMAPNFSS</sequence>
<comment type="caution">
    <text evidence="1">The sequence shown here is derived from an EMBL/GenBank/DDBJ whole genome shotgun (WGS) entry which is preliminary data.</text>
</comment>
<keyword evidence="2" id="KW-1185">Reference proteome</keyword>